<dbReference type="AlphaFoldDB" id="A0AAU8HDR4"/>
<protein>
    <submittedName>
        <fullName evidence="6">Copper resistance CopC family protein</fullName>
    </submittedName>
</protein>
<dbReference type="Gene3D" id="2.60.40.1220">
    <property type="match status" value="1"/>
</dbReference>
<dbReference type="GO" id="GO:0046688">
    <property type="term" value="P:response to copper ion"/>
    <property type="evidence" value="ECO:0007669"/>
    <property type="project" value="InterPro"/>
</dbReference>
<keyword evidence="2" id="KW-0186">Copper</keyword>
<keyword evidence="3" id="KW-0812">Transmembrane</keyword>
<sequence length="198" mass="19865">MTPAADRPAPRPGAAAAVAVMVAVVVGILAMMYAGGSAPVRLSGVTPGDGASLAAGPSQVTLSFSGTPKLGQAHLTVVGPDGATVSRGLPARSGSTVVQPVNATGAGRYQVAYHVELTDGTQFSGVTAFTVGQVTGDAAAVPAPTAVPAGHQHEMQRDATTLVLVLVDLVLVGVVVVVLLPRRRRVTPDAPAQERRPV</sequence>
<dbReference type="InterPro" id="IPR014755">
    <property type="entry name" value="Cu-Rt/internalin_Ig-like"/>
</dbReference>
<feature type="transmembrane region" description="Helical" evidence="3">
    <location>
        <begin position="159"/>
        <end position="180"/>
    </location>
</feature>
<feature type="domain" description="CopC" evidence="4">
    <location>
        <begin position="42"/>
        <end position="131"/>
    </location>
</feature>
<accession>A0AAU8HDR4</accession>
<dbReference type="GO" id="GO:0042597">
    <property type="term" value="C:periplasmic space"/>
    <property type="evidence" value="ECO:0007669"/>
    <property type="project" value="InterPro"/>
</dbReference>
<organism evidence="6">
    <name type="scientific">Micromonospora sp. CCTCC AA 2012012</name>
    <dbReference type="NCBI Taxonomy" id="3111921"/>
    <lineage>
        <taxon>Bacteria</taxon>
        <taxon>Bacillati</taxon>
        <taxon>Actinomycetota</taxon>
        <taxon>Actinomycetes</taxon>
        <taxon>Micromonosporales</taxon>
        <taxon>Micromonosporaceae</taxon>
        <taxon>Micromonospora</taxon>
    </lineage>
</organism>
<name>A0AAU8HDR4_9ACTN</name>
<dbReference type="InterPro" id="IPR007348">
    <property type="entry name" value="CopC_dom"/>
</dbReference>
<proteinExistence type="predicted"/>
<evidence type="ECO:0000313" key="5">
    <source>
        <dbReference type="EMBL" id="XBP93467.1"/>
    </source>
</evidence>
<feature type="transmembrane region" description="Helical" evidence="3">
    <location>
        <begin position="12"/>
        <end position="34"/>
    </location>
</feature>
<gene>
    <name evidence="6" type="ORF">ABUL08_28525</name>
    <name evidence="5" type="ORF">VK199_28440</name>
</gene>
<dbReference type="EMBL" id="CP159342">
    <property type="protein sequence ID" value="XCH74165.1"/>
    <property type="molecule type" value="Genomic_DNA"/>
</dbReference>
<reference evidence="5" key="1">
    <citation type="submission" date="2024-01" db="EMBL/GenBank/DDBJ databases">
        <title>The genome sequence of Micromonospora mangrovi CCTCC AA 2012012.</title>
        <authorList>
            <person name="Gao J."/>
        </authorList>
    </citation>
    <scope>NUCLEOTIDE SEQUENCE</scope>
    <source>
        <strain evidence="5">CCTCC AA 2012012</strain>
    </source>
</reference>
<evidence type="ECO:0000256" key="1">
    <source>
        <dbReference type="ARBA" id="ARBA00022729"/>
    </source>
</evidence>
<dbReference type="GO" id="GO:0005507">
    <property type="term" value="F:copper ion binding"/>
    <property type="evidence" value="ECO:0007669"/>
    <property type="project" value="InterPro"/>
</dbReference>
<keyword evidence="3" id="KW-0472">Membrane</keyword>
<reference evidence="6" key="2">
    <citation type="submission" date="2024-06" db="EMBL/GenBank/DDBJ databases">
        <title>Micromonospora mangrovi CCTCC AA 2012012 genome sequences.</title>
        <authorList>
            <person name="Gao J."/>
        </authorList>
    </citation>
    <scope>NUCLEOTIDE SEQUENCE</scope>
    <source>
        <strain evidence="6">CCTCC AA 2012012</strain>
    </source>
</reference>
<evidence type="ECO:0000256" key="3">
    <source>
        <dbReference type="SAM" id="Phobius"/>
    </source>
</evidence>
<evidence type="ECO:0000313" key="6">
    <source>
        <dbReference type="EMBL" id="XCH74165.1"/>
    </source>
</evidence>
<keyword evidence="3" id="KW-1133">Transmembrane helix</keyword>
<keyword evidence="1" id="KW-0732">Signal</keyword>
<evidence type="ECO:0000259" key="4">
    <source>
        <dbReference type="Pfam" id="PF04234"/>
    </source>
</evidence>
<dbReference type="InterPro" id="IPR014756">
    <property type="entry name" value="Ig_E-set"/>
</dbReference>
<dbReference type="EMBL" id="CP157762">
    <property type="protein sequence ID" value="XBP93467.1"/>
    <property type="molecule type" value="Genomic_DNA"/>
</dbReference>
<dbReference type="Pfam" id="PF04234">
    <property type="entry name" value="CopC"/>
    <property type="match status" value="1"/>
</dbReference>
<dbReference type="SUPFAM" id="SSF81296">
    <property type="entry name" value="E set domains"/>
    <property type="match status" value="1"/>
</dbReference>
<dbReference type="RefSeq" id="WP_350933127.1">
    <property type="nucleotide sequence ID" value="NZ_CP157762.1"/>
</dbReference>
<evidence type="ECO:0000256" key="2">
    <source>
        <dbReference type="ARBA" id="ARBA00023008"/>
    </source>
</evidence>